<organism evidence="1">
    <name type="scientific">Baileyella intestinalis</name>
    <dbReference type="NCBI Taxonomy" id="2606709"/>
    <lineage>
        <taxon>Bacteria</taxon>
        <taxon>Bacillati</taxon>
        <taxon>Bacillota</taxon>
        <taxon>Clostridia</taxon>
        <taxon>Peptostreptococcales</taxon>
        <taxon>Anaerovoracaceae</taxon>
        <taxon>Baileyella</taxon>
    </lineage>
</organism>
<name>A0A6A8MAJ7_9FIRM</name>
<accession>A0A6A8MAJ7</accession>
<reference evidence="1" key="1">
    <citation type="submission" date="2019-09" db="EMBL/GenBank/DDBJ databases">
        <title>In-depth cultivation of the pig gut microbiome towards novel bacterial diversity and tailored functional studies.</title>
        <authorList>
            <person name="Wylensek D."/>
            <person name="Hitch T.C.A."/>
            <person name="Clavel T."/>
        </authorList>
    </citation>
    <scope>NUCLEOTIDE SEQUENCE</scope>
    <source>
        <strain evidence="1">RF-744-FAT-WT-3</strain>
    </source>
</reference>
<sequence>MKIYFSDFFGIDEDVIEGYGAVNVSLINDLPLFIDPFLLFNSEDEKIRKIHDEMISYLKFLQIQSEEQSYPSRGMLNSWYTFPEVKQTWLGFSLEGNSGRGLGADFAKGLHGGLSSIFKSFGKETITKATHMEKLCLISPNVGRDKISDFTTAFAKKYLLEYTEKFARAYVSPSLCGEFAVPKVTFDYTTKRWMPETHFLPCFNNDYVLLTPKCILTRDDTFINRTDMLHNLQTIAPSVDDDTLRFELNNYLSGLFTRGNKKPSKEEKDRAAEILIRTHPELIDYYVKYKEDHEEEATSVSREQVSEVQLLFQTQLGELVDLLKEKTNFYGSLPDAHQEAMDRVQYLKHVIENQDGYRFFYVKGKQIKRECDLQLLYRLVWFGSPMDVNREVNNGRGPVDYKVSYGKGNSTLVEFKLASNSKLKQNLEKQVEVYKAAAETDRAIKVIMYFTNAEYEKVVKVLNEIGLAGCSDIVLIDARSDNKPSASNAKIYR</sequence>
<evidence type="ECO:0000313" key="1">
    <source>
        <dbReference type="EMBL" id="MST69229.1"/>
    </source>
</evidence>
<proteinExistence type="predicted"/>
<gene>
    <name evidence="1" type="ORF">FYJ66_06455</name>
</gene>
<protein>
    <submittedName>
        <fullName evidence="1">Uncharacterized protein</fullName>
    </submittedName>
</protein>
<dbReference type="EMBL" id="VUNB01000005">
    <property type="protein sequence ID" value="MST69229.1"/>
    <property type="molecule type" value="Genomic_DNA"/>
</dbReference>
<comment type="caution">
    <text evidence="1">The sequence shown here is derived from an EMBL/GenBank/DDBJ whole genome shotgun (WGS) entry which is preliminary data.</text>
</comment>
<dbReference type="AlphaFoldDB" id="A0A6A8MAJ7"/>